<evidence type="ECO:0000313" key="1">
    <source>
        <dbReference type="EMBL" id="KAI5672152.1"/>
    </source>
</evidence>
<name>A0ACC0BHP5_CATRO</name>
<gene>
    <name evidence="1" type="ORF">M9H77_12516</name>
</gene>
<dbReference type="Proteomes" id="UP001060085">
    <property type="component" value="Linkage Group LG03"/>
</dbReference>
<proteinExistence type="predicted"/>
<protein>
    <submittedName>
        <fullName evidence="1">Uncharacterized protein</fullName>
    </submittedName>
</protein>
<organism evidence="1 2">
    <name type="scientific">Catharanthus roseus</name>
    <name type="common">Madagascar periwinkle</name>
    <name type="synonym">Vinca rosea</name>
    <dbReference type="NCBI Taxonomy" id="4058"/>
    <lineage>
        <taxon>Eukaryota</taxon>
        <taxon>Viridiplantae</taxon>
        <taxon>Streptophyta</taxon>
        <taxon>Embryophyta</taxon>
        <taxon>Tracheophyta</taxon>
        <taxon>Spermatophyta</taxon>
        <taxon>Magnoliopsida</taxon>
        <taxon>eudicotyledons</taxon>
        <taxon>Gunneridae</taxon>
        <taxon>Pentapetalae</taxon>
        <taxon>asterids</taxon>
        <taxon>lamiids</taxon>
        <taxon>Gentianales</taxon>
        <taxon>Apocynaceae</taxon>
        <taxon>Rauvolfioideae</taxon>
        <taxon>Vinceae</taxon>
        <taxon>Catharanthinae</taxon>
        <taxon>Catharanthus</taxon>
    </lineage>
</organism>
<evidence type="ECO:0000313" key="2">
    <source>
        <dbReference type="Proteomes" id="UP001060085"/>
    </source>
</evidence>
<dbReference type="EMBL" id="CM044703">
    <property type="protein sequence ID" value="KAI5672152.1"/>
    <property type="molecule type" value="Genomic_DNA"/>
</dbReference>
<comment type="caution">
    <text evidence="1">The sequence shown here is derived from an EMBL/GenBank/DDBJ whole genome shotgun (WGS) entry which is preliminary data.</text>
</comment>
<accession>A0ACC0BHP5</accession>
<keyword evidence="2" id="KW-1185">Reference proteome</keyword>
<reference evidence="2" key="1">
    <citation type="journal article" date="2023" name="Nat. Plants">
        <title>Single-cell RNA sequencing provides a high-resolution roadmap for understanding the multicellular compartmentation of specialized metabolism.</title>
        <authorList>
            <person name="Sun S."/>
            <person name="Shen X."/>
            <person name="Li Y."/>
            <person name="Li Y."/>
            <person name="Wang S."/>
            <person name="Li R."/>
            <person name="Zhang H."/>
            <person name="Shen G."/>
            <person name="Guo B."/>
            <person name="Wei J."/>
            <person name="Xu J."/>
            <person name="St-Pierre B."/>
            <person name="Chen S."/>
            <person name="Sun C."/>
        </authorList>
    </citation>
    <scope>NUCLEOTIDE SEQUENCE [LARGE SCALE GENOMIC DNA]</scope>
</reference>
<sequence length="622" mass="71338">MSSWKGGGKSNSPGIKLYETVSPSIDHVSHGISDINLDAAEDGGWEVIPKKSKSKAGPSAGKQWGQQNSNKAWGQQDAVQRLGRSGRGTGNMPTDARKPAPRGNARESSCNNLALAPTVAPPLKNGWNWSGRAGSTQSSELVLPENSTLQNSECIGTDTKSQDDDFDSDINDEFDDDDDDDDMLSDEFDSDSREKSHETRKKNRWFREFFERMDGLSVDQINDAERPWHCPACKGGPGAIDWYWGLLPLITHAKTKGSNRVKLHRELAKLLEEELQRRGTSSIPAGESYGIWVGLAGMTEKEIVWPPMVVIMNTILEKDDNDKWIGMGNQELLDYFNNYPAVRARHSYGPQGHRGMSVLIFEASAVGYLAADRLSNHFEDHGRGRNAWEHHRVPFYPGLKRQLYGYMAEKRDLDDFNKHSQGKSRLKYEIKSYLETVVQQLKQMKEDNEQLIWFKNKVAKEQRHSKAIEESYSFLSEKFRKMSEETHVVRIRTKKHHEQNKEEMDNQEQFFKDQINIIYEARNAKEDDFEKIQQEKREKVAHSQSNLSSVEDPEHRDEKLQKFIECQDKEMEEFAAKRDELIKAHKERMADMNRRHGKEKVALENEFNAELSNLMAKYTPNK</sequence>